<accession>A0A075JVP2</accession>
<feature type="repeat" description="TPR" evidence="2">
    <location>
        <begin position="106"/>
        <end position="139"/>
    </location>
</feature>
<dbReference type="AlphaFoldDB" id="A0A075JVP2"/>
<evidence type="ECO:0000256" key="1">
    <source>
        <dbReference type="ARBA" id="ARBA00022679"/>
    </source>
</evidence>
<keyword evidence="1 3" id="KW-0808">Transferase</keyword>
<evidence type="ECO:0000313" key="4">
    <source>
        <dbReference type="Proteomes" id="UP000027987"/>
    </source>
</evidence>
<dbReference type="Proteomes" id="UP000027987">
    <property type="component" value="Chromosome"/>
</dbReference>
<keyword evidence="4" id="KW-1185">Reference proteome</keyword>
<dbReference type="InterPro" id="IPR019734">
    <property type="entry name" value="TPR_rpt"/>
</dbReference>
<dbReference type="InterPro" id="IPR026634">
    <property type="entry name" value="TPST-like"/>
</dbReference>
<dbReference type="Gene3D" id="3.40.50.300">
    <property type="entry name" value="P-loop containing nucleotide triphosphate hydrolases"/>
    <property type="match status" value="1"/>
</dbReference>
<evidence type="ECO:0000256" key="2">
    <source>
        <dbReference type="PROSITE-ProRule" id="PRU00339"/>
    </source>
</evidence>
<dbReference type="HOGENOM" id="CLU_017034_1_0_6"/>
<name>A0A075JVP2_9GAMM</name>
<dbReference type="PATRIC" id="fig|1217721.7.peg.490"/>
<dbReference type="GO" id="GO:0008476">
    <property type="term" value="F:protein-tyrosine sulfotransferase activity"/>
    <property type="evidence" value="ECO:0007669"/>
    <property type="project" value="InterPro"/>
</dbReference>
<dbReference type="PANTHER" id="PTHR12788:SF10">
    <property type="entry name" value="PROTEIN-TYROSINE SULFOTRANSFERASE"/>
    <property type="match status" value="1"/>
</dbReference>
<dbReference type="Pfam" id="PF13469">
    <property type="entry name" value="Sulfotransfer_3"/>
    <property type="match status" value="1"/>
</dbReference>
<dbReference type="EMBL" id="CP008884">
    <property type="protein sequence ID" value="AIF46166.1"/>
    <property type="molecule type" value="Genomic_DNA"/>
</dbReference>
<protein>
    <submittedName>
        <fullName evidence="3">Sulfotransferase</fullName>
    </submittedName>
</protein>
<sequence length="525" mass="58739">MAEPAHLYAQLVDAFNRRQWLQARAIAGRLLPMAPNDPGVSYITGVTFMELQEMPLALGFLHKATDLEPTRADYATQFAKALTMVRRTRDALHAADKALALRPTDAFTLDTLGVVYTQGHAHERAATAFRGAVELMPGQASYRFNLATALVAMGDIANAEQELEAAIGIDPTFWSSHLTLAQLRRQTPDHNHIARLQALAASHPQDEQAQTFVNMALAKEHEDLGEYPAAFDRLVRGKSSGKDKRGYSSRHDEALFDAITRQFPAAPHAMAGDPTQEPIFVIGMPRSGTTLVERIISSHPGVFSAGELQNFGVVLKRLSGSTTFPMLDVDTVERSRDIDWTKLGADYLASTRPATGQQPRFIDKLPHNFLYAGFIAQALPNARIVCLRRDPVDTCLSNFRQLFSQLSPLYGYSFDLLDTGRYFVLFDRLMAHWRTVFPGRILEIEYEALVDAQEEHSRRLIDFCGLPWDDRCLQFEKNDAPVNTASAVQVRAPIYRTAVRRWKKYEAQLAPLLQLLEEAGIAFER</sequence>
<dbReference type="SMART" id="SM00028">
    <property type="entry name" value="TPR"/>
    <property type="match status" value="4"/>
</dbReference>
<keyword evidence="2" id="KW-0802">TPR repeat</keyword>
<dbReference type="PROSITE" id="PS50005">
    <property type="entry name" value="TPR"/>
    <property type="match status" value="1"/>
</dbReference>
<dbReference type="SUPFAM" id="SSF52540">
    <property type="entry name" value="P-loop containing nucleoside triphosphate hydrolases"/>
    <property type="match status" value="1"/>
</dbReference>
<dbReference type="InterPro" id="IPR011990">
    <property type="entry name" value="TPR-like_helical_dom_sf"/>
</dbReference>
<evidence type="ECO:0000313" key="3">
    <source>
        <dbReference type="EMBL" id="AIF46166.1"/>
    </source>
</evidence>
<gene>
    <name evidence="3" type="ORF">HY57_02305</name>
</gene>
<dbReference type="KEGG" id="dja:HY57_02305"/>
<reference evidence="3 4" key="1">
    <citation type="submission" date="2014-07" db="EMBL/GenBank/DDBJ databases">
        <title>Complete Genome Sequence of Dyella japonica Strain A8 Isolated from Malaysian Tropical Soil.</title>
        <authorList>
            <person name="Hui R.K.H."/>
            <person name="Chen J.-W."/>
            <person name="Chan K.-G."/>
            <person name="Leung F.C.C."/>
        </authorList>
    </citation>
    <scope>NUCLEOTIDE SEQUENCE [LARGE SCALE GENOMIC DNA]</scope>
    <source>
        <strain evidence="3 4">A8</strain>
    </source>
</reference>
<organism evidence="3 4">
    <name type="scientific">Dyella japonica A8</name>
    <dbReference type="NCBI Taxonomy" id="1217721"/>
    <lineage>
        <taxon>Bacteria</taxon>
        <taxon>Pseudomonadati</taxon>
        <taxon>Pseudomonadota</taxon>
        <taxon>Gammaproteobacteria</taxon>
        <taxon>Lysobacterales</taxon>
        <taxon>Rhodanobacteraceae</taxon>
        <taxon>Dyella</taxon>
    </lineage>
</organism>
<dbReference type="OrthoDB" id="9766687at2"/>
<dbReference type="SUPFAM" id="SSF48452">
    <property type="entry name" value="TPR-like"/>
    <property type="match status" value="1"/>
</dbReference>
<dbReference type="InterPro" id="IPR027417">
    <property type="entry name" value="P-loop_NTPase"/>
</dbReference>
<dbReference type="STRING" id="1217721.HY57_02305"/>
<proteinExistence type="predicted"/>
<dbReference type="PANTHER" id="PTHR12788">
    <property type="entry name" value="PROTEIN-TYROSINE SULFOTRANSFERASE 2"/>
    <property type="match status" value="1"/>
</dbReference>
<dbReference type="Gene3D" id="1.25.40.10">
    <property type="entry name" value="Tetratricopeptide repeat domain"/>
    <property type="match status" value="1"/>
</dbReference>